<proteinExistence type="predicted"/>
<organism evidence="1 2">
    <name type="scientific">Carya illinoinensis</name>
    <name type="common">Pecan</name>
    <dbReference type="NCBI Taxonomy" id="32201"/>
    <lineage>
        <taxon>Eukaryota</taxon>
        <taxon>Viridiplantae</taxon>
        <taxon>Streptophyta</taxon>
        <taxon>Embryophyta</taxon>
        <taxon>Tracheophyta</taxon>
        <taxon>Spermatophyta</taxon>
        <taxon>Magnoliopsida</taxon>
        <taxon>eudicotyledons</taxon>
        <taxon>Gunneridae</taxon>
        <taxon>Pentapetalae</taxon>
        <taxon>rosids</taxon>
        <taxon>fabids</taxon>
        <taxon>Fagales</taxon>
        <taxon>Juglandaceae</taxon>
        <taxon>Carya</taxon>
    </lineage>
</organism>
<sequence>MPSTATRLATPQETRDFGYRRGNGENCVFYSSKLHAQSCLDHIPHTSLADSHSQMACVTLPTCHWQIGQAGSSTIFFLKRLELERSKYQKC</sequence>
<keyword evidence="2" id="KW-1185">Reference proteome</keyword>
<protein>
    <submittedName>
        <fullName evidence="1">Uncharacterized protein</fullName>
    </submittedName>
</protein>
<evidence type="ECO:0000313" key="2">
    <source>
        <dbReference type="Proteomes" id="UP000811609"/>
    </source>
</evidence>
<comment type="caution">
    <text evidence="1">The sequence shown here is derived from an EMBL/GenBank/DDBJ whole genome shotgun (WGS) entry which is preliminary data.</text>
</comment>
<gene>
    <name evidence="1" type="ORF">CIPAW_02G039800</name>
</gene>
<accession>A0A8T1R9U3</accession>
<name>A0A8T1R9U3_CARIL</name>
<evidence type="ECO:0000313" key="1">
    <source>
        <dbReference type="EMBL" id="KAG6663667.1"/>
    </source>
</evidence>
<dbReference type="EMBL" id="CM031810">
    <property type="protein sequence ID" value="KAG6663667.1"/>
    <property type="molecule type" value="Genomic_DNA"/>
</dbReference>
<dbReference type="AlphaFoldDB" id="A0A8T1R9U3"/>
<dbReference type="Proteomes" id="UP000811609">
    <property type="component" value="Chromosome 2"/>
</dbReference>
<reference evidence="1" key="1">
    <citation type="submission" date="2020-12" db="EMBL/GenBank/DDBJ databases">
        <title>WGS assembly of Carya illinoinensis cv. Pawnee.</title>
        <authorList>
            <person name="Platts A."/>
            <person name="Shu S."/>
            <person name="Wright S."/>
            <person name="Barry K."/>
            <person name="Edger P."/>
            <person name="Pires J.C."/>
            <person name="Schmutz J."/>
        </authorList>
    </citation>
    <scope>NUCLEOTIDE SEQUENCE</scope>
    <source>
        <tissue evidence="1">Leaf</tissue>
    </source>
</reference>